<comment type="caution">
    <text evidence="2">The sequence shown here is derived from an EMBL/GenBank/DDBJ whole genome shotgun (WGS) entry which is preliminary data.</text>
</comment>
<reference evidence="2 3" key="1">
    <citation type="submission" date="2019-03" db="EMBL/GenBank/DDBJ databases">
        <title>Draft genome sequences of novel Actinobacteria.</title>
        <authorList>
            <person name="Sahin N."/>
            <person name="Ay H."/>
            <person name="Saygin H."/>
        </authorList>
    </citation>
    <scope>NUCLEOTIDE SEQUENCE [LARGE SCALE GENOMIC DNA]</scope>
    <source>
        <strain evidence="2 3">JCM 30547</strain>
    </source>
</reference>
<protein>
    <submittedName>
        <fullName evidence="2">Uncharacterized protein</fullName>
    </submittedName>
</protein>
<evidence type="ECO:0000313" key="2">
    <source>
        <dbReference type="EMBL" id="TDC33282.1"/>
    </source>
</evidence>
<dbReference type="EMBL" id="SMKA01000015">
    <property type="protein sequence ID" value="TDC33282.1"/>
    <property type="molecule type" value="Genomic_DNA"/>
</dbReference>
<dbReference type="OrthoDB" id="4551289at2"/>
<evidence type="ECO:0000256" key="1">
    <source>
        <dbReference type="SAM" id="MobiDB-lite"/>
    </source>
</evidence>
<feature type="compositionally biased region" description="Basic and acidic residues" evidence="1">
    <location>
        <begin position="11"/>
        <end position="20"/>
    </location>
</feature>
<organism evidence="2 3">
    <name type="scientific">Kribbella albertanoniae</name>
    <dbReference type="NCBI Taxonomy" id="1266829"/>
    <lineage>
        <taxon>Bacteria</taxon>
        <taxon>Bacillati</taxon>
        <taxon>Actinomycetota</taxon>
        <taxon>Actinomycetes</taxon>
        <taxon>Propionibacteriales</taxon>
        <taxon>Kribbellaceae</taxon>
        <taxon>Kribbella</taxon>
    </lineage>
</organism>
<dbReference type="RefSeq" id="WP_132403328.1">
    <property type="nucleotide sequence ID" value="NZ_SMKA01000015.1"/>
</dbReference>
<proteinExistence type="predicted"/>
<feature type="compositionally biased region" description="Low complexity" evidence="1">
    <location>
        <begin position="33"/>
        <end position="46"/>
    </location>
</feature>
<accession>A0A4R4QDV8</accession>
<dbReference type="Proteomes" id="UP000295075">
    <property type="component" value="Unassembled WGS sequence"/>
</dbReference>
<sequence length="231" mass="24107">MNGRVAQESRVPADETDGRTDPVTGKNGKDTNGHAANGKASAAKADVPVAEVPVAEAHWSERPIGRVDVPPLGEFTTPVRVDEIAVAAMALSENLDAATRGMPESVALREFRRELDQAASTFRTLAGRLEATAGSLVRLAANDGESCGVGWGVCADHGLTLMNVGETVSCHILGCNQPNEGAVERCEHPVAYRVVDAAGPALLTCAGHAIACRLYLENPVITAAGDSLELF</sequence>
<feature type="region of interest" description="Disordered" evidence="1">
    <location>
        <begin position="1"/>
        <end position="46"/>
    </location>
</feature>
<dbReference type="AlphaFoldDB" id="A0A4R4QDV8"/>
<gene>
    <name evidence="2" type="ORF">E1261_06375</name>
</gene>
<evidence type="ECO:0000313" key="3">
    <source>
        <dbReference type="Proteomes" id="UP000295075"/>
    </source>
</evidence>
<name>A0A4R4QDV8_9ACTN</name>
<keyword evidence="3" id="KW-1185">Reference proteome</keyword>